<evidence type="ECO:0000256" key="6">
    <source>
        <dbReference type="ARBA" id="ARBA00023170"/>
    </source>
</evidence>
<feature type="transmembrane region" description="Helical" evidence="9">
    <location>
        <begin position="212"/>
        <end position="238"/>
    </location>
</feature>
<dbReference type="PRINTS" id="PR00237">
    <property type="entry name" value="GPCRRHODOPSN"/>
</dbReference>
<feature type="transmembrane region" description="Helical" evidence="9">
    <location>
        <begin position="115"/>
        <end position="136"/>
    </location>
</feature>
<dbReference type="Proteomes" id="UP001497497">
    <property type="component" value="Unassembled WGS sequence"/>
</dbReference>
<evidence type="ECO:0000256" key="4">
    <source>
        <dbReference type="ARBA" id="ARBA00023040"/>
    </source>
</evidence>
<evidence type="ECO:0000256" key="3">
    <source>
        <dbReference type="ARBA" id="ARBA00022989"/>
    </source>
</evidence>
<feature type="transmembrane region" description="Helical" evidence="9">
    <location>
        <begin position="172"/>
        <end position="191"/>
    </location>
</feature>
<dbReference type="SUPFAM" id="SSF81321">
    <property type="entry name" value="Family A G protein-coupled receptor-like"/>
    <property type="match status" value="1"/>
</dbReference>
<keyword evidence="3 9" id="KW-1133">Transmembrane helix</keyword>
<evidence type="ECO:0000256" key="1">
    <source>
        <dbReference type="ARBA" id="ARBA00004141"/>
    </source>
</evidence>
<dbReference type="Pfam" id="PF00001">
    <property type="entry name" value="7tm_1"/>
    <property type="match status" value="1"/>
</dbReference>
<keyword evidence="7 8" id="KW-0807">Transducer</keyword>
<feature type="transmembrane region" description="Helical" evidence="9">
    <location>
        <begin position="275"/>
        <end position="292"/>
    </location>
</feature>
<comment type="similarity">
    <text evidence="8">Belongs to the G-protein coupled receptor 1 family.</text>
</comment>
<dbReference type="GO" id="GO:0005886">
    <property type="term" value="C:plasma membrane"/>
    <property type="evidence" value="ECO:0007669"/>
    <property type="project" value="TreeGrafter"/>
</dbReference>
<evidence type="ECO:0000256" key="7">
    <source>
        <dbReference type="ARBA" id="ARBA00023224"/>
    </source>
</evidence>
<gene>
    <name evidence="11" type="ORF">GSLYS_00009368001</name>
</gene>
<dbReference type="PROSITE" id="PS50262">
    <property type="entry name" value="G_PROTEIN_RECEP_F1_2"/>
    <property type="match status" value="1"/>
</dbReference>
<proteinExistence type="inferred from homology"/>
<feature type="non-terminal residue" evidence="11">
    <location>
        <position position="310"/>
    </location>
</feature>
<evidence type="ECO:0000313" key="11">
    <source>
        <dbReference type="EMBL" id="CAL1535408.1"/>
    </source>
</evidence>
<dbReference type="PANTHER" id="PTHR24243:SF233">
    <property type="entry name" value="THYROTROPIN-RELEASING HORMONE RECEPTOR"/>
    <property type="match status" value="1"/>
</dbReference>
<evidence type="ECO:0000256" key="2">
    <source>
        <dbReference type="ARBA" id="ARBA00022692"/>
    </source>
</evidence>
<keyword evidence="2 8" id="KW-0812">Transmembrane</keyword>
<feature type="domain" description="G-protein coupled receptors family 1 profile" evidence="10">
    <location>
        <begin position="16"/>
        <end position="285"/>
    </location>
</feature>
<dbReference type="PROSITE" id="PS00237">
    <property type="entry name" value="G_PROTEIN_RECEP_F1_1"/>
    <property type="match status" value="1"/>
</dbReference>
<organism evidence="11 12">
    <name type="scientific">Lymnaea stagnalis</name>
    <name type="common">Great pond snail</name>
    <name type="synonym">Helix stagnalis</name>
    <dbReference type="NCBI Taxonomy" id="6523"/>
    <lineage>
        <taxon>Eukaryota</taxon>
        <taxon>Metazoa</taxon>
        <taxon>Spiralia</taxon>
        <taxon>Lophotrochozoa</taxon>
        <taxon>Mollusca</taxon>
        <taxon>Gastropoda</taxon>
        <taxon>Heterobranchia</taxon>
        <taxon>Euthyneura</taxon>
        <taxon>Panpulmonata</taxon>
        <taxon>Hygrophila</taxon>
        <taxon>Lymnaeoidea</taxon>
        <taxon>Lymnaeidae</taxon>
        <taxon>Lymnaea</taxon>
    </lineage>
</organism>
<protein>
    <recommendedName>
        <fullName evidence="10">G-protein coupled receptors family 1 profile domain-containing protein</fullName>
    </recommendedName>
</protein>
<evidence type="ECO:0000256" key="8">
    <source>
        <dbReference type="RuleBase" id="RU000688"/>
    </source>
</evidence>
<dbReference type="InterPro" id="IPR000276">
    <property type="entry name" value="GPCR_Rhodpsn"/>
</dbReference>
<dbReference type="InterPro" id="IPR017452">
    <property type="entry name" value="GPCR_Rhodpsn_7TM"/>
</dbReference>
<dbReference type="PANTHER" id="PTHR24243">
    <property type="entry name" value="G-PROTEIN COUPLED RECEPTOR"/>
    <property type="match status" value="1"/>
</dbReference>
<feature type="transmembrane region" description="Helical" evidence="9">
    <location>
        <begin position="74"/>
        <end position="94"/>
    </location>
</feature>
<evidence type="ECO:0000256" key="5">
    <source>
        <dbReference type="ARBA" id="ARBA00023136"/>
    </source>
</evidence>
<dbReference type="EMBL" id="CAXITT010000201">
    <property type="protein sequence ID" value="CAL1535408.1"/>
    <property type="molecule type" value="Genomic_DNA"/>
</dbReference>
<feature type="transmembrane region" description="Helical" evidence="9">
    <location>
        <begin position="6"/>
        <end position="25"/>
    </location>
</feature>
<comment type="caution">
    <text evidence="11">The sequence shown here is derived from an EMBL/GenBank/DDBJ whole genome shotgun (WGS) entry which is preliminary data.</text>
</comment>
<name>A0AAV2HPH1_LYMST</name>
<dbReference type="AlphaFoldDB" id="A0AAV2HPH1"/>
<feature type="non-terminal residue" evidence="11">
    <location>
        <position position="1"/>
    </location>
</feature>
<evidence type="ECO:0000313" key="12">
    <source>
        <dbReference type="Proteomes" id="UP001497497"/>
    </source>
</evidence>
<dbReference type="GO" id="GO:0004930">
    <property type="term" value="F:G protein-coupled receptor activity"/>
    <property type="evidence" value="ECO:0007669"/>
    <property type="project" value="UniProtKB-KW"/>
</dbReference>
<evidence type="ECO:0000259" key="10">
    <source>
        <dbReference type="PROSITE" id="PS50262"/>
    </source>
</evidence>
<accession>A0AAV2HPH1</accession>
<sequence>IDKYVTPVLCAVGVTGNTVSLAVWLQRRMRQSSGYYMVTLALNDLIFLALLVVFELHVVWGVRTLNHPVICELYPVVYLATQFLSTFLVLGFTVERYISVCHPFKRDKYCTVRKAKLAIASMTLFVFLLTAPYGYFFTIDDTGADLECQVRESIREGQFESIYNRYTLSVDMLSFLVVPVIVLTFNILVIIELRRLSRLEQAQLHGSPQRTAANTAMLLTVSFYLILTTLPVSITYAFQGSAALEPEEIPTADSQALQLHRTYDFVLKIVKEYGITHYVFNFFIYLITGRMFRQELKRIFLQPFRKLSSS</sequence>
<reference evidence="11 12" key="1">
    <citation type="submission" date="2024-04" db="EMBL/GenBank/DDBJ databases">
        <authorList>
            <consortium name="Genoscope - CEA"/>
            <person name="William W."/>
        </authorList>
    </citation>
    <scope>NUCLEOTIDE SEQUENCE [LARGE SCALE GENOMIC DNA]</scope>
</reference>
<evidence type="ECO:0000256" key="9">
    <source>
        <dbReference type="SAM" id="Phobius"/>
    </source>
</evidence>
<comment type="subcellular location">
    <subcellularLocation>
        <location evidence="1">Membrane</location>
        <topology evidence="1">Multi-pass membrane protein</topology>
    </subcellularLocation>
</comment>
<keyword evidence="6 8" id="KW-0675">Receptor</keyword>
<dbReference type="Gene3D" id="1.20.1070.10">
    <property type="entry name" value="Rhodopsin 7-helix transmembrane proteins"/>
    <property type="match status" value="1"/>
</dbReference>
<dbReference type="CDD" id="cd14978">
    <property type="entry name" value="7tmA_FMRFamide_R-like"/>
    <property type="match status" value="1"/>
</dbReference>
<keyword evidence="5 9" id="KW-0472">Membrane</keyword>
<keyword evidence="12" id="KW-1185">Reference proteome</keyword>
<keyword evidence="4 8" id="KW-0297">G-protein coupled receptor</keyword>
<feature type="transmembrane region" description="Helical" evidence="9">
    <location>
        <begin position="34"/>
        <end position="54"/>
    </location>
</feature>